<organism evidence="1 2">
    <name type="scientific">Laccaria amethystina LaAM-08-1</name>
    <dbReference type="NCBI Taxonomy" id="1095629"/>
    <lineage>
        <taxon>Eukaryota</taxon>
        <taxon>Fungi</taxon>
        <taxon>Dikarya</taxon>
        <taxon>Basidiomycota</taxon>
        <taxon>Agaricomycotina</taxon>
        <taxon>Agaricomycetes</taxon>
        <taxon>Agaricomycetidae</taxon>
        <taxon>Agaricales</taxon>
        <taxon>Agaricineae</taxon>
        <taxon>Hydnangiaceae</taxon>
        <taxon>Laccaria</taxon>
    </lineage>
</organism>
<evidence type="ECO:0000313" key="1">
    <source>
        <dbReference type="EMBL" id="KIK05867.1"/>
    </source>
</evidence>
<dbReference type="OrthoDB" id="3112408at2759"/>
<dbReference type="Proteomes" id="UP000054477">
    <property type="component" value="Unassembled WGS sequence"/>
</dbReference>
<name>A0A0C9Y6L4_9AGAR</name>
<keyword evidence="2" id="KW-1185">Reference proteome</keyword>
<reference evidence="1 2" key="1">
    <citation type="submission" date="2014-04" db="EMBL/GenBank/DDBJ databases">
        <authorList>
            <consortium name="DOE Joint Genome Institute"/>
            <person name="Kuo A."/>
            <person name="Kohler A."/>
            <person name="Nagy L.G."/>
            <person name="Floudas D."/>
            <person name="Copeland A."/>
            <person name="Barry K.W."/>
            <person name="Cichocki N."/>
            <person name="Veneault-Fourrey C."/>
            <person name="LaButti K."/>
            <person name="Lindquist E.A."/>
            <person name="Lipzen A."/>
            <person name="Lundell T."/>
            <person name="Morin E."/>
            <person name="Murat C."/>
            <person name="Sun H."/>
            <person name="Tunlid A."/>
            <person name="Henrissat B."/>
            <person name="Grigoriev I.V."/>
            <person name="Hibbett D.S."/>
            <person name="Martin F."/>
            <person name="Nordberg H.P."/>
            <person name="Cantor M.N."/>
            <person name="Hua S.X."/>
        </authorList>
    </citation>
    <scope>NUCLEOTIDE SEQUENCE [LARGE SCALE GENOMIC DNA]</scope>
    <source>
        <strain evidence="1 2">LaAM-08-1</strain>
    </source>
</reference>
<dbReference type="AlphaFoldDB" id="A0A0C9Y6L4"/>
<reference evidence="2" key="2">
    <citation type="submission" date="2015-01" db="EMBL/GenBank/DDBJ databases">
        <title>Evolutionary Origins and Diversification of the Mycorrhizal Mutualists.</title>
        <authorList>
            <consortium name="DOE Joint Genome Institute"/>
            <consortium name="Mycorrhizal Genomics Consortium"/>
            <person name="Kohler A."/>
            <person name="Kuo A."/>
            <person name="Nagy L.G."/>
            <person name="Floudas D."/>
            <person name="Copeland A."/>
            <person name="Barry K.W."/>
            <person name="Cichocki N."/>
            <person name="Veneault-Fourrey C."/>
            <person name="LaButti K."/>
            <person name="Lindquist E.A."/>
            <person name="Lipzen A."/>
            <person name="Lundell T."/>
            <person name="Morin E."/>
            <person name="Murat C."/>
            <person name="Riley R."/>
            <person name="Ohm R."/>
            <person name="Sun H."/>
            <person name="Tunlid A."/>
            <person name="Henrissat B."/>
            <person name="Grigoriev I.V."/>
            <person name="Hibbett D.S."/>
            <person name="Martin F."/>
        </authorList>
    </citation>
    <scope>NUCLEOTIDE SEQUENCE [LARGE SCALE GENOMIC DNA]</scope>
    <source>
        <strain evidence="2">LaAM-08-1</strain>
    </source>
</reference>
<gene>
    <name evidence="1" type="ORF">K443DRAFT_328398</name>
</gene>
<dbReference type="EMBL" id="KN838557">
    <property type="protein sequence ID" value="KIK05867.1"/>
    <property type="molecule type" value="Genomic_DNA"/>
</dbReference>
<evidence type="ECO:0000313" key="2">
    <source>
        <dbReference type="Proteomes" id="UP000054477"/>
    </source>
</evidence>
<accession>A0A0C9Y6L4</accession>
<sequence length="105" mass="11641">MKSAQGFETVHSVLIGGTSIGHSVFIEQRASLYRRTSDGAEGANFPFKFCTFSNARFQICNQPDFRGQGYLDAEFDTVDLLPQDLVNADVLRECSQSRDAERAAD</sequence>
<dbReference type="HOGENOM" id="CLU_2237022_0_0_1"/>
<proteinExistence type="predicted"/>
<protein>
    <submittedName>
        <fullName evidence="1">Uncharacterized protein</fullName>
    </submittedName>
</protein>